<keyword evidence="3" id="KW-0804">Transcription</keyword>
<accession>A0A896WD20</accession>
<dbReference type="GO" id="GO:0003677">
    <property type="term" value="F:DNA binding"/>
    <property type="evidence" value="ECO:0007669"/>
    <property type="project" value="UniProtKB-KW"/>
</dbReference>
<dbReference type="PROSITE" id="PS51005">
    <property type="entry name" value="NAC"/>
    <property type="match status" value="1"/>
</dbReference>
<dbReference type="PANTHER" id="PTHR31719:SF43">
    <property type="entry name" value="NAC TRANSCRIPTION FACTOR 56"/>
    <property type="match status" value="1"/>
</dbReference>
<dbReference type="Gene3D" id="2.170.150.80">
    <property type="entry name" value="NAC domain"/>
    <property type="match status" value="1"/>
</dbReference>
<evidence type="ECO:0000256" key="3">
    <source>
        <dbReference type="ARBA" id="ARBA00023163"/>
    </source>
</evidence>
<dbReference type="PANTHER" id="PTHR31719">
    <property type="entry name" value="NAC TRANSCRIPTION FACTOR 56"/>
    <property type="match status" value="1"/>
</dbReference>
<evidence type="ECO:0000256" key="4">
    <source>
        <dbReference type="ARBA" id="ARBA00023242"/>
    </source>
</evidence>
<dbReference type="SUPFAM" id="SSF101941">
    <property type="entry name" value="NAC domain"/>
    <property type="match status" value="1"/>
</dbReference>
<dbReference type="InterPro" id="IPR036093">
    <property type="entry name" value="NAC_dom_sf"/>
</dbReference>
<evidence type="ECO:0000256" key="1">
    <source>
        <dbReference type="ARBA" id="ARBA00023015"/>
    </source>
</evidence>
<evidence type="ECO:0000256" key="2">
    <source>
        <dbReference type="ARBA" id="ARBA00023125"/>
    </source>
</evidence>
<dbReference type="GO" id="GO:0006355">
    <property type="term" value="P:regulation of DNA-templated transcription"/>
    <property type="evidence" value="ECO:0007669"/>
    <property type="project" value="InterPro"/>
</dbReference>
<keyword evidence="1" id="KW-0805">Transcription regulation</keyword>
<organism evidence="6">
    <name type="scientific">Melilotus albus</name>
    <name type="common">White sweet clover</name>
    <name type="synonym">Melilotus officinalis subsp. albus</name>
    <dbReference type="NCBI Taxonomy" id="47082"/>
    <lineage>
        <taxon>Eukaryota</taxon>
        <taxon>Viridiplantae</taxon>
        <taxon>Streptophyta</taxon>
        <taxon>Embryophyta</taxon>
        <taxon>Tracheophyta</taxon>
        <taxon>Spermatophyta</taxon>
        <taxon>Magnoliopsida</taxon>
        <taxon>eudicotyledons</taxon>
        <taxon>Gunneridae</taxon>
        <taxon>Pentapetalae</taxon>
        <taxon>rosids</taxon>
        <taxon>fabids</taxon>
        <taxon>Fabales</taxon>
        <taxon>Fabaceae</taxon>
        <taxon>Papilionoideae</taxon>
        <taxon>50 kb inversion clade</taxon>
        <taxon>NPAAA clade</taxon>
        <taxon>Hologalegina</taxon>
        <taxon>IRL clade</taxon>
        <taxon>Trifolieae</taxon>
        <taxon>Melilotus</taxon>
    </lineage>
</organism>
<keyword evidence="2" id="KW-0238">DNA-binding</keyword>
<evidence type="ECO:0000313" key="6">
    <source>
        <dbReference type="EMBL" id="QSD99880.1"/>
    </source>
</evidence>
<dbReference type="Pfam" id="PF02365">
    <property type="entry name" value="NAM"/>
    <property type="match status" value="1"/>
</dbReference>
<sequence length="112" mass="12981">MELLPPGVGFFPSEEVLVGYYLTNKNNEEVQHFHGSELIKELNLYAYDPFEFPYAPTFSFDHQRHWYCFTAKVAEERRPCRTGFWKKKGSVRDITVAGGNVVLGTKTLFKKN</sequence>
<dbReference type="AlphaFoldDB" id="A0A896WD20"/>
<proteinExistence type="predicted"/>
<dbReference type="EMBL" id="MW302726">
    <property type="protein sequence ID" value="QSD99880.1"/>
    <property type="molecule type" value="Genomic_DNA"/>
</dbReference>
<gene>
    <name evidence="6" type="primary">EVM0018708.1</name>
</gene>
<name>A0A896WD20_MELAB</name>
<dbReference type="InterPro" id="IPR003441">
    <property type="entry name" value="NAC-dom"/>
</dbReference>
<keyword evidence="4" id="KW-0539">Nucleus</keyword>
<reference evidence="6" key="1">
    <citation type="journal article" name="Plants (Basel)">
        <title>NAC and MYB Families and Lignin Biosynthesis-Related Members Identification and Expression Analysis in Melilotus albus.</title>
        <authorList>
            <person name="Chen L."/>
            <person name="Wu F."/>
            <person name="Zhang J."/>
        </authorList>
    </citation>
    <scope>NUCLEOTIDE SEQUENCE</scope>
</reference>
<evidence type="ECO:0000259" key="5">
    <source>
        <dbReference type="PROSITE" id="PS51005"/>
    </source>
</evidence>
<feature type="domain" description="NAC" evidence="5">
    <location>
        <begin position="4"/>
        <end position="112"/>
    </location>
</feature>
<protein>
    <submittedName>
        <fullName evidence="6">NAC family transcription factor</fullName>
    </submittedName>
</protein>